<protein>
    <submittedName>
        <fullName evidence="2">ORF6N domain-containing protein</fullName>
    </submittedName>
</protein>
<organism evidence="2 3">
    <name type="scientific">Simiaoa sunii</name>
    <dbReference type="NCBI Taxonomy" id="2763672"/>
    <lineage>
        <taxon>Bacteria</taxon>
        <taxon>Bacillati</taxon>
        <taxon>Bacillota</taxon>
        <taxon>Clostridia</taxon>
        <taxon>Lachnospirales</taxon>
        <taxon>Lachnospiraceae</taxon>
        <taxon>Simiaoa</taxon>
    </lineage>
</organism>
<dbReference type="EMBL" id="CP060633">
    <property type="protein sequence ID" value="QNM01811.1"/>
    <property type="molecule type" value="Genomic_DNA"/>
</dbReference>
<evidence type="ECO:0000313" key="3">
    <source>
        <dbReference type="Proteomes" id="UP000515981"/>
    </source>
</evidence>
<reference evidence="2 3" key="1">
    <citation type="submission" date="2020-08" db="EMBL/GenBank/DDBJ databases">
        <authorList>
            <person name="Liu C."/>
            <person name="Sun Q."/>
        </authorList>
    </citation>
    <scope>NUCLEOTIDE SEQUENCE [LARGE SCALE GENOMIC DNA]</scope>
    <source>
        <strain evidence="2 3">NSJ-8</strain>
    </source>
</reference>
<feature type="domain" description="KilA-N DNA-binding" evidence="1">
    <location>
        <begin position="7"/>
        <end position="50"/>
    </location>
</feature>
<proteinExistence type="predicted"/>
<accession>A0A7G9FTC9</accession>
<dbReference type="Pfam" id="PF10543">
    <property type="entry name" value="ORF6N"/>
    <property type="match status" value="1"/>
</dbReference>
<keyword evidence="3" id="KW-1185">Reference proteome</keyword>
<dbReference type="AlphaFoldDB" id="A0A7G9FTC9"/>
<name>A0A7G9FTC9_9FIRM</name>
<sequence>MVLQIRFQLTKEEYQNLRCQTGISSFAQDENNYGGRRTLPYVFTEQGISMFGIQSSSDSC</sequence>
<evidence type="ECO:0000313" key="2">
    <source>
        <dbReference type="EMBL" id="QNM01811.1"/>
    </source>
</evidence>
<evidence type="ECO:0000259" key="1">
    <source>
        <dbReference type="Pfam" id="PF10543"/>
    </source>
</evidence>
<dbReference type="Proteomes" id="UP000515981">
    <property type="component" value="Chromosome"/>
</dbReference>
<dbReference type="InterPro" id="IPR018873">
    <property type="entry name" value="KilA-N_DNA-bd_domain"/>
</dbReference>
<gene>
    <name evidence="2" type="ORF">H9Q77_12015</name>
</gene>
<dbReference type="KEGG" id="ssun:H9Q77_12015"/>